<organism evidence="2 3">
    <name type="scientific">Araneus ventricosus</name>
    <name type="common">Orbweaver spider</name>
    <name type="synonym">Epeira ventricosa</name>
    <dbReference type="NCBI Taxonomy" id="182803"/>
    <lineage>
        <taxon>Eukaryota</taxon>
        <taxon>Metazoa</taxon>
        <taxon>Ecdysozoa</taxon>
        <taxon>Arthropoda</taxon>
        <taxon>Chelicerata</taxon>
        <taxon>Arachnida</taxon>
        <taxon>Araneae</taxon>
        <taxon>Araneomorphae</taxon>
        <taxon>Entelegynae</taxon>
        <taxon>Araneoidea</taxon>
        <taxon>Araneidae</taxon>
        <taxon>Araneus</taxon>
    </lineage>
</organism>
<evidence type="ECO:0000313" key="1">
    <source>
        <dbReference type="EMBL" id="GBN92430.1"/>
    </source>
</evidence>
<proteinExistence type="predicted"/>
<protein>
    <submittedName>
        <fullName evidence="2">Uncharacterized protein</fullName>
    </submittedName>
</protein>
<evidence type="ECO:0000313" key="2">
    <source>
        <dbReference type="EMBL" id="GBN92431.1"/>
    </source>
</evidence>
<evidence type="ECO:0000313" key="3">
    <source>
        <dbReference type="Proteomes" id="UP000499080"/>
    </source>
</evidence>
<name>A0A4Y2SWU3_ARAVE</name>
<dbReference type="EMBL" id="BGPR01024379">
    <property type="protein sequence ID" value="GBN92431.1"/>
    <property type="molecule type" value="Genomic_DNA"/>
</dbReference>
<sequence>MGKWLKTGTLKKSASRTEFRTDFADMEITVDQQDDNHEVKRPTDWPVQGYVYRHLGSLHPDPGEKHRFFKSGSSWTLKKQQIKVSRRK</sequence>
<dbReference type="AlphaFoldDB" id="A0A4Y2SWU3"/>
<dbReference type="EMBL" id="BGPR01024378">
    <property type="protein sequence ID" value="GBN92430.1"/>
    <property type="molecule type" value="Genomic_DNA"/>
</dbReference>
<accession>A0A4Y2SWU3</accession>
<reference evidence="2 3" key="1">
    <citation type="journal article" date="2019" name="Sci. Rep.">
        <title>Orb-weaving spider Araneus ventricosus genome elucidates the spidroin gene catalogue.</title>
        <authorList>
            <person name="Kono N."/>
            <person name="Nakamura H."/>
            <person name="Ohtoshi R."/>
            <person name="Moran D.A.P."/>
            <person name="Shinohara A."/>
            <person name="Yoshida Y."/>
            <person name="Fujiwara M."/>
            <person name="Mori M."/>
            <person name="Tomita M."/>
            <person name="Arakawa K."/>
        </authorList>
    </citation>
    <scope>NUCLEOTIDE SEQUENCE [LARGE SCALE GENOMIC DNA]</scope>
</reference>
<gene>
    <name evidence="1" type="ORF">AVEN_122200_1</name>
    <name evidence="2" type="ORF">AVEN_199534_1</name>
</gene>
<dbReference type="Proteomes" id="UP000499080">
    <property type="component" value="Unassembled WGS sequence"/>
</dbReference>
<comment type="caution">
    <text evidence="2">The sequence shown here is derived from an EMBL/GenBank/DDBJ whole genome shotgun (WGS) entry which is preliminary data.</text>
</comment>
<keyword evidence="3" id="KW-1185">Reference proteome</keyword>